<dbReference type="EMBL" id="LDIR01000002">
    <property type="protein sequence ID" value="OCL91493.1"/>
    <property type="molecule type" value="Genomic_DNA"/>
</dbReference>
<name>A0ABX2YDH7_9BACT</name>
<organism evidence="3 4">
    <name type="scientific">Arcobacter porcinus</name>
    <dbReference type="NCBI Taxonomy" id="1935204"/>
    <lineage>
        <taxon>Bacteria</taxon>
        <taxon>Pseudomonadati</taxon>
        <taxon>Campylobacterota</taxon>
        <taxon>Epsilonproteobacteria</taxon>
        <taxon>Campylobacterales</taxon>
        <taxon>Arcobacteraceae</taxon>
        <taxon>Arcobacter</taxon>
    </lineage>
</organism>
<dbReference type="Proteomes" id="UP000093159">
    <property type="component" value="Unassembled WGS sequence"/>
</dbReference>
<reference evidence="3 4" key="1">
    <citation type="submission" date="2015-05" db="EMBL/GenBank/DDBJ databases">
        <authorList>
            <person name="Rovetto F."/>
            <person name="Cocolin L."/>
            <person name="Illeghems K."/>
            <person name="Van Nieuwerburgh F."/>
            <person name="Houf K."/>
        </authorList>
    </citation>
    <scope>NUCLEOTIDE SEQUENCE [LARGE SCALE GENOMIC DNA]</scope>
    <source>
        <strain evidence="3 4">117434</strain>
    </source>
</reference>
<protein>
    <submittedName>
        <fullName evidence="3">Phosphatidylglycerophosphatase B</fullName>
        <ecNumber evidence="3">3.1.3.27</ecNumber>
    </submittedName>
</protein>
<dbReference type="SUPFAM" id="SSF48317">
    <property type="entry name" value="Acid phosphatase/Vanadium-dependent haloperoxidase"/>
    <property type="match status" value="1"/>
</dbReference>
<dbReference type="PANTHER" id="PTHR14969:SF54">
    <property type="entry name" value="PHOSPHATIDYLGLYCEROPHOSPHATASE B"/>
    <property type="match status" value="1"/>
</dbReference>
<evidence type="ECO:0000259" key="2">
    <source>
        <dbReference type="SMART" id="SM00014"/>
    </source>
</evidence>
<comment type="caution">
    <text evidence="3">The sequence shown here is derived from an EMBL/GenBank/DDBJ whole genome shotgun (WGS) entry which is preliminary data.</text>
</comment>
<dbReference type="PANTHER" id="PTHR14969">
    <property type="entry name" value="SPHINGOSINE-1-PHOSPHATE PHOSPHOHYDROLASE"/>
    <property type="match status" value="1"/>
</dbReference>
<keyword evidence="1" id="KW-1133">Transmembrane helix</keyword>
<feature type="transmembrane region" description="Helical" evidence="1">
    <location>
        <begin position="200"/>
        <end position="220"/>
    </location>
</feature>
<keyword evidence="3" id="KW-0378">Hydrolase</keyword>
<dbReference type="RefSeq" id="WP_066179196.1">
    <property type="nucleotide sequence ID" value="NZ_LDIR01000002.1"/>
</dbReference>
<dbReference type="InterPro" id="IPR036938">
    <property type="entry name" value="PAP2/HPO_sf"/>
</dbReference>
<sequence length="254" mass="30284">MIKKLNYLSLNICAFKLKRVLTIFLLLILVPIFFYLIDFKYSTNINDYFDFYFFLLITGIASVPFTILTSIFFTAILLFVYKSDVKNMIILAIFVNLIVLSSQAFVFFTKLIIKEPRPYIEVLVEKNYIKSSKDFYSLNKRNRVELINNMDLESINIPFWQKEHLKHEVGYSFPSGHTVFIATWTILLFCFLLEKRRYFLASLFYILAFSIELSRLLLGMHFWQDLFASVCISFFTVVFYIFIIRFKLLKWDRS</sequence>
<dbReference type="GO" id="GO:0008962">
    <property type="term" value="F:phosphatidylglycerophosphatase activity"/>
    <property type="evidence" value="ECO:0007669"/>
    <property type="project" value="UniProtKB-EC"/>
</dbReference>
<keyword evidence="1" id="KW-0472">Membrane</keyword>
<evidence type="ECO:0000313" key="4">
    <source>
        <dbReference type="Proteomes" id="UP000093159"/>
    </source>
</evidence>
<evidence type="ECO:0000256" key="1">
    <source>
        <dbReference type="SAM" id="Phobius"/>
    </source>
</evidence>
<feature type="transmembrane region" description="Helical" evidence="1">
    <location>
        <begin position="20"/>
        <end position="39"/>
    </location>
</feature>
<dbReference type="CDD" id="cd01610">
    <property type="entry name" value="PAP2_like"/>
    <property type="match status" value="1"/>
</dbReference>
<feature type="transmembrane region" description="Helical" evidence="1">
    <location>
        <begin position="51"/>
        <end position="81"/>
    </location>
</feature>
<feature type="transmembrane region" description="Helical" evidence="1">
    <location>
        <begin position="175"/>
        <end position="193"/>
    </location>
</feature>
<dbReference type="EC" id="3.1.3.27" evidence="3"/>
<proteinExistence type="predicted"/>
<keyword evidence="1" id="KW-0812">Transmembrane</keyword>
<accession>A0ABX2YDH7</accession>
<evidence type="ECO:0000313" key="3">
    <source>
        <dbReference type="EMBL" id="OCL91493.1"/>
    </source>
</evidence>
<feature type="transmembrane region" description="Helical" evidence="1">
    <location>
        <begin position="226"/>
        <end position="244"/>
    </location>
</feature>
<dbReference type="InterPro" id="IPR000326">
    <property type="entry name" value="PAP2/HPO"/>
</dbReference>
<dbReference type="Pfam" id="PF01569">
    <property type="entry name" value="PAP2"/>
    <property type="match status" value="1"/>
</dbReference>
<feature type="transmembrane region" description="Helical" evidence="1">
    <location>
        <begin position="88"/>
        <end position="113"/>
    </location>
</feature>
<gene>
    <name evidence="3" type="primary">pgpB</name>
    <name evidence="3" type="ORF">AAX28_01233</name>
</gene>
<dbReference type="Gene3D" id="1.20.144.10">
    <property type="entry name" value="Phosphatidic acid phosphatase type 2/haloperoxidase"/>
    <property type="match status" value="1"/>
</dbReference>
<dbReference type="SMART" id="SM00014">
    <property type="entry name" value="acidPPc"/>
    <property type="match status" value="1"/>
</dbReference>
<keyword evidence="4" id="KW-1185">Reference proteome</keyword>
<feature type="domain" description="Phosphatidic acid phosphatase type 2/haloperoxidase" evidence="2">
    <location>
        <begin position="92"/>
        <end position="241"/>
    </location>
</feature>